<dbReference type="SUPFAM" id="SSF52540">
    <property type="entry name" value="P-loop containing nucleoside triphosphate hydrolases"/>
    <property type="match status" value="1"/>
</dbReference>
<keyword evidence="6" id="KW-1185">Reference proteome</keyword>
<feature type="compositionally biased region" description="Polar residues" evidence="2">
    <location>
        <begin position="1201"/>
        <end position="1212"/>
    </location>
</feature>
<dbReference type="Gene3D" id="3.40.50.300">
    <property type="entry name" value="P-loop containing nucleotide triphosphate hydrolases"/>
    <property type="match status" value="1"/>
</dbReference>
<feature type="region of interest" description="Disordered" evidence="2">
    <location>
        <begin position="1"/>
        <end position="84"/>
    </location>
</feature>
<evidence type="ECO:0000256" key="1">
    <source>
        <dbReference type="SAM" id="Coils"/>
    </source>
</evidence>
<evidence type="ECO:0000313" key="5">
    <source>
        <dbReference type="EMBL" id="CAK9024763.1"/>
    </source>
</evidence>
<protein>
    <recommendedName>
        <fullName evidence="3">Helicase/UvrB N-terminal domain-containing protein</fullName>
    </recommendedName>
</protein>
<feature type="region of interest" description="Disordered" evidence="2">
    <location>
        <begin position="149"/>
        <end position="189"/>
    </location>
</feature>
<dbReference type="InterPro" id="IPR006935">
    <property type="entry name" value="Helicase/UvrB_N"/>
</dbReference>
<organism evidence="5 6">
    <name type="scientific">Durusdinium trenchii</name>
    <dbReference type="NCBI Taxonomy" id="1381693"/>
    <lineage>
        <taxon>Eukaryota</taxon>
        <taxon>Sar</taxon>
        <taxon>Alveolata</taxon>
        <taxon>Dinophyceae</taxon>
        <taxon>Suessiales</taxon>
        <taxon>Symbiodiniaceae</taxon>
        <taxon>Durusdinium</taxon>
    </lineage>
</organism>
<feature type="region of interest" description="Disordered" evidence="2">
    <location>
        <begin position="1148"/>
        <end position="1212"/>
    </location>
</feature>
<dbReference type="SUPFAM" id="SSF48452">
    <property type="entry name" value="TPR-like"/>
    <property type="match status" value="1"/>
</dbReference>
<feature type="compositionally biased region" description="Pro residues" evidence="2">
    <location>
        <begin position="22"/>
        <end position="35"/>
    </location>
</feature>
<dbReference type="Gene3D" id="1.25.40.10">
    <property type="entry name" value="Tetratricopeptide repeat domain"/>
    <property type="match status" value="1"/>
</dbReference>
<gene>
    <name evidence="4" type="ORF">SCF082_LOCUS16637</name>
    <name evidence="5" type="ORF">SCF082_LOCUS16778</name>
</gene>
<evidence type="ECO:0000313" key="6">
    <source>
        <dbReference type="Proteomes" id="UP001642464"/>
    </source>
</evidence>
<feature type="compositionally biased region" description="Basic and acidic residues" evidence="2">
    <location>
        <begin position="1148"/>
        <end position="1157"/>
    </location>
</feature>
<feature type="domain" description="Helicase/UvrB N-terminal" evidence="3">
    <location>
        <begin position="733"/>
        <end position="855"/>
    </location>
</feature>
<reference evidence="5 6" key="1">
    <citation type="submission" date="2024-02" db="EMBL/GenBank/DDBJ databases">
        <authorList>
            <person name="Chen Y."/>
            <person name="Shah S."/>
            <person name="Dougan E. K."/>
            <person name="Thang M."/>
            <person name="Chan C."/>
        </authorList>
    </citation>
    <scope>NUCLEOTIDE SEQUENCE [LARGE SCALE GENOMIC DNA]</scope>
</reference>
<name>A0ABP0KD95_9DINO</name>
<evidence type="ECO:0000259" key="3">
    <source>
        <dbReference type="Pfam" id="PF04851"/>
    </source>
</evidence>
<keyword evidence="1" id="KW-0175">Coiled coil</keyword>
<dbReference type="Proteomes" id="UP001642464">
    <property type="component" value="Unassembled WGS sequence"/>
</dbReference>
<feature type="coiled-coil region" evidence="1">
    <location>
        <begin position="96"/>
        <end position="130"/>
    </location>
</feature>
<evidence type="ECO:0000313" key="4">
    <source>
        <dbReference type="EMBL" id="CAK9024465.1"/>
    </source>
</evidence>
<comment type="caution">
    <text evidence="5">The sequence shown here is derived from an EMBL/GenBank/DDBJ whole genome shotgun (WGS) entry which is preliminary data.</text>
</comment>
<feature type="compositionally biased region" description="Basic and acidic residues" evidence="2">
    <location>
        <begin position="164"/>
        <end position="179"/>
    </location>
</feature>
<feature type="compositionally biased region" description="Basic and acidic residues" evidence="2">
    <location>
        <begin position="61"/>
        <end position="70"/>
    </location>
</feature>
<dbReference type="InterPro" id="IPR027417">
    <property type="entry name" value="P-loop_NTPase"/>
</dbReference>
<dbReference type="EMBL" id="CAXAMM010010890">
    <property type="protein sequence ID" value="CAK9024465.1"/>
    <property type="molecule type" value="Genomic_DNA"/>
</dbReference>
<dbReference type="EMBL" id="CAXAMM010011001">
    <property type="protein sequence ID" value="CAK9024763.1"/>
    <property type="molecule type" value="Genomic_DNA"/>
</dbReference>
<sequence length="1423" mass="160313">MESNEKSEISSRQWLQPTAPAEQPPNTRPPTPHVQPPDQDVEAAPRQHAAGSGAVAAQRLSQREVNKEDVPTSSLQSRDDGEMTEKAVIASLHEALAASEKRADQQAQLLEELAEKVRQLEANQACEAQNITKVELTSPLAELEGVGTCREAERAGQGPSSLEEETKQKRMEEANKEDVEPLASSHEQSRLEKMMKKAWELLGQCMWKLEEERQDPEMHVARRYITWAGASGNYKGMKQLLEKALEIFEKHNEDHPETALTLICLSRAYQSLGDNATAKVTLSKAINILSFWSRAVLSLRFTMKEGPSVLRYIEEATFLGRFIDGAQLIYASYPGKFKDGWYILVKDDGEYSEESVACVYCCTREEGLGVHVPDPFDSTAPCYCRRIYGKGNHTNRNFEQFGYLYQVGPPYDEERMRKAQETADAMNAVLVRKDAKPEVFRERVAEATKRWEDSGEDPVPAWGCKWYDVWYKLMEKGVDAGQVPVVVYYPGMKGMGKVTMDDLKDPEKPLWDSDSSNRGLGGSQKAEVATLEHMGWDYREMDVTEFLHRSLPLGEKVVAWNGCKNGGKGQWTRGVIQDKQDLDPQGDQDSRFRWTVQEQDEEPFETDRIRFDHGEMDGLDEKLKKQNFVKVLNNCLPTGQAAIGNSPRQEWLWNGTPAMTFEIRSQDVAALQRLCSDVLCGDFEVAINRAAFNDETDKDVVQDAKIDYWQLQVDKAEFVRAYKYMLMSSTRLTRHQEEQLAQLDGSDSIHLKAAAGAGKTFVAAHKVFKTLIEHEEGQVVFVAPCKSLCLHFVRWLLMMDPGFGAEDIVSSRLKLMYKPYRNLMKVSISDTLQLEEISSTEQGFVLAVVDESHDIFCPGVEQGLLREILCTSKQRILLSDVSQSSALEQNFRDLEDYGRYHVVYLTEIVRSTERVVLGAKPFQLSPETEQATSIGANGPPLKSFLFDREGAASSPPFQDYCRHTISSLRHIVSSFPGLNLHHNVAILVPDLDFLSKFQTSLQKELKEEATRRKLSKGLDLINFEESLSDLTYLVSSDPVEHSKEEIIIDSIQNAKGLEQLIIIAVGMDAEINSKGDAHDLATRARLYQSITRAQLTAIVVNELLPHGWLAHLATCKLKEGQFQKLQAHTESDTAVATKLVQEIQARGLEENPSHQEDPPLETSATELPSPPEEPTVSAPSRSPNKPSAPETEQKKTVIEMRSSSVWDTSQNSTRSPIYDLKFDPMRPSAFQILKSQLRQVPLPATCPWPPEDVLLWWHNPPDVKRSDGKLERLKELFLFHRNGAVLRRREDWFFAASEASKDPELSARAVRVARRYIFEGRYAVAPAERRVTVTRDRVALASGTGAAAPAEVRFNRWGGLGGGGEEGFDLEELSERSKRPGAKPMAWPDQELSEETLKDLEEDWKEDGPWNPENLWFFTADLG</sequence>
<feature type="region of interest" description="Disordered" evidence="2">
    <location>
        <begin position="1368"/>
        <end position="1394"/>
    </location>
</feature>
<accession>A0ABP0KD95</accession>
<dbReference type="InterPro" id="IPR011990">
    <property type="entry name" value="TPR-like_helical_dom_sf"/>
</dbReference>
<dbReference type="Pfam" id="PF04851">
    <property type="entry name" value="ResIII"/>
    <property type="match status" value="1"/>
</dbReference>
<proteinExistence type="predicted"/>
<evidence type="ECO:0000256" key="2">
    <source>
        <dbReference type="SAM" id="MobiDB-lite"/>
    </source>
</evidence>